<accession>A0A7S9KMV7</accession>
<proteinExistence type="predicted"/>
<gene>
    <name evidence="1" type="ORF">C2857_007887</name>
</gene>
<sequence length="234" mass="25926">MDGEFVSVKTWQGFVMVSTSLLPQSFDEKTRIYPENHHCSLDSTFRVDTAPPLLQHGNSHLAAVRRRPPIPDYWHHEFRNGDMTATGFDSDANLFHTPSPSSSSLSNSNPAVSSVYSAQSYSPVYTPRTDDDAASIPDTCPSLFSPWESSSAAGVCREFSVDWEDPTVNADASFFPLDSYARPAASLFSQPGLDLMDEANPEPCRYEAHFTMPTHFSELQGSIKRRRVNAGLLL</sequence>
<reference evidence="1 2" key="1">
    <citation type="journal article" date="2018" name="PLoS Genet.">
        <title>Repeat elements organise 3D genome structure and mediate transcription in the filamentous fungus Epichloe festucae.</title>
        <authorList>
            <person name="Winter D.J."/>
            <person name="Ganley A.R.D."/>
            <person name="Young C.A."/>
            <person name="Liachko I."/>
            <person name="Schardl C.L."/>
            <person name="Dupont P.Y."/>
            <person name="Berry D."/>
            <person name="Ram A."/>
            <person name="Scott B."/>
            <person name="Cox M.P."/>
        </authorList>
    </citation>
    <scope>NUCLEOTIDE SEQUENCE [LARGE SCALE GENOMIC DNA]</scope>
    <source>
        <strain evidence="1 2">Fl1</strain>
    </source>
</reference>
<evidence type="ECO:0000313" key="2">
    <source>
        <dbReference type="Proteomes" id="UP000594364"/>
    </source>
</evidence>
<dbReference type="Proteomes" id="UP000594364">
    <property type="component" value="Chromosome 1"/>
</dbReference>
<keyword evidence="2" id="KW-1185">Reference proteome</keyword>
<dbReference type="AlphaFoldDB" id="A0A7S9KMV7"/>
<name>A0A7S9KMV7_EPIFF</name>
<dbReference type="EMBL" id="CP031385">
    <property type="protein sequence ID" value="QPG95242.1"/>
    <property type="molecule type" value="Genomic_DNA"/>
</dbReference>
<protein>
    <submittedName>
        <fullName evidence="1">Uncharacterized protein</fullName>
    </submittedName>
</protein>
<organism evidence="1 2">
    <name type="scientific">Epichloe festucae (strain Fl1)</name>
    <dbReference type="NCBI Taxonomy" id="877507"/>
    <lineage>
        <taxon>Eukaryota</taxon>
        <taxon>Fungi</taxon>
        <taxon>Dikarya</taxon>
        <taxon>Ascomycota</taxon>
        <taxon>Pezizomycotina</taxon>
        <taxon>Sordariomycetes</taxon>
        <taxon>Hypocreomycetidae</taxon>
        <taxon>Hypocreales</taxon>
        <taxon>Clavicipitaceae</taxon>
        <taxon>Epichloe</taxon>
    </lineage>
</organism>
<dbReference type="OrthoDB" id="4959331at2759"/>
<evidence type="ECO:0000313" key="1">
    <source>
        <dbReference type="EMBL" id="QPG95242.1"/>
    </source>
</evidence>